<evidence type="ECO:0000313" key="6">
    <source>
        <dbReference type="Proteomes" id="UP000650467"/>
    </source>
</evidence>
<feature type="domain" description="UBC core" evidence="4">
    <location>
        <begin position="1064"/>
        <end position="1230"/>
    </location>
</feature>
<evidence type="ECO:0000256" key="1">
    <source>
        <dbReference type="ARBA" id="ARBA00022679"/>
    </source>
</evidence>
<keyword evidence="6" id="KW-1185">Reference proteome</keyword>
<dbReference type="GO" id="GO:0016740">
    <property type="term" value="F:transferase activity"/>
    <property type="evidence" value="ECO:0007669"/>
    <property type="project" value="UniProtKB-KW"/>
</dbReference>
<dbReference type="Proteomes" id="UP000650467">
    <property type="component" value="Unassembled WGS sequence"/>
</dbReference>
<name>A0A835SPW4_CHLIN</name>
<feature type="region of interest" description="Disordered" evidence="3">
    <location>
        <begin position="597"/>
        <end position="710"/>
    </location>
</feature>
<dbReference type="OrthoDB" id="47801at2759"/>
<dbReference type="CDD" id="cd23810">
    <property type="entry name" value="UBCc_BIRC6"/>
    <property type="match status" value="1"/>
</dbReference>
<feature type="compositionally biased region" description="Basic and acidic residues" evidence="3">
    <location>
        <begin position="679"/>
        <end position="697"/>
    </location>
</feature>
<dbReference type="EMBL" id="JAEHOC010000066">
    <property type="protein sequence ID" value="KAG2424400.1"/>
    <property type="molecule type" value="Genomic_DNA"/>
</dbReference>
<feature type="compositionally biased region" description="Low complexity" evidence="3">
    <location>
        <begin position="699"/>
        <end position="710"/>
    </location>
</feature>
<feature type="compositionally biased region" description="Acidic residues" evidence="3">
    <location>
        <begin position="159"/>
        <end position="170"/>
    </location>
</feature>
<comment type="caution">
    <text evidence="5">The sequence shown here is derived from an EMBL/GenBank/DDBJ whole genome shotgun (WGS) entry which is preliminary data.</text>
</comment>
<dbReference type="PANTHER" id="PTHR46116">
    <property type="entry name" value="(E3-INDEPENDENT) E2 UBIQUITIN-CONJUGATING ENZYME"/>
    <property type="match status" value="1"/>
</dbReference>
<feature type="compositionally biased region" description="Gly residues" evidence="3">
    <location>
        <begin position="504"/>
        <end position="513"/>
    </location>
</feature>
<dbReference type="Gene3D" id="3.10.110.10">
    <property type="entry name" value="Ubiquitin Conjugating Enzyme"/>
    <property type="match status" value="2"/>
</dbReference>
<dbReference type="SMART" id="SM00212">
    <property type="entry name" value="UBCc"/>
    <property type="match status" value="1"/>
</dbReference>
<keyword evidence="1" id="KW-0808">Transferase</keyword>
<dbReference type="CDD" id="cd23802">
    <property type="entry name" value="UBCc_UBE2Q"/>
    <property type="match status" value="1"/>
</dbReference>
<proteinExistence type="predicted"/>
<feature type="compositionally biased region" description="Gly residues" evidence="3">
    <location>
        <begin position="183"/>
        <end position="192"/>
    </location>
</feature>
<feature type="compositionally biased region" description="Gly residues" evidence="3">
    <location>
        <begin position="656"/>
        <end position="667"/>
    </location>
</feature>
<feature type="region of interest" description="Disordered" evidence="3">
    <location>
        <begin position="521"/>
        <end position="568"/>
    </location>
</feature>
<dbReference type="SUPFAM" id="SSF54495">
    <property type="entry name" value="UBC-like"/>
    <property type="match status" value="2"/>
</dbReference>
<keyword evidence="2" id="KW-0833">Ubl conjugation pathway</keyword>
<evidence type="ECO:0000313" key="5">
    <source>
        <dbReference type="EMBL" id="KAG2424400.1"/>
    </source>
</evidence>
<evidence type="ECO:0000256" key="2">
    <source>
        <dbReference type="ARBA" id="ARBA00022786"/>
    </source>
</evidence>
<feature type="compositionally biased region" description="Acidic residues" evidence="3">
    <location>
        <begin position="206"/>
        <end position="235"/>
    </location>
</feature>
<evidence type="ECO:0000259" key="4">
    <source>
        <dbReference type="PROSITE" id="PS50127"/>
    </source>
</evidence>
<sequence>MVNAALRAALESLRVEYSALGDASPLQGLSLEEGGVGFSVVRKGAAPVSVTICFTEIEAYPQCGALVFGPDALAPLSERFQDRGELRAVVTEVLKRLGCDAAPGAAAAGAAAGTGGGRRGSVGAGGGVVAMEEDGGDAGTDRMEVGSDGGGTAARTDGDGDDNDDDDDNWDNVPSGSDDENDGAGGAGGAGGSAAAKSEGGGSEDYAFEEQEEEDDDDDDDDDDDGGGSSDDEERDMIILCSMNVGRWERYEAALEAAALAAAEEAADSRTFTTAADRPTVLSSKQGLAAQRQIFNPREAFSMLSKELQECLRGRHPDCSVETGGDDLYHWVVDLGSFAPGCELAKDMREVSRRYCYSTVRLRLKFMRGLHPFFPPSVEVVWPHLAGPLLGAVAGHPMLVLENWDPWRPAMDTVRQIKAFLEAHARVELDNPANDIGRYPASAYTPLERSLARLEALTGLAPRCAALSAATAALYAARDSYDKDSARLMALAEGGKKRGRKETAGGGAAAGAAGGAAGGAAAGAAGGAAGAGGAAAGGGPGGRGGGRDVVWARGTGYGSGSNRSSELWDAKATEAAQRARDEEVRLLLDVMRHDLLAELGPRPPEPPEPEEAKGEQLQPGEEAEVQQQHKRGGGAEEDEEEGAAQKRGRGKKPAAGGAGGSSSGRRGGSSSRRGQIKGGSEDKGQQDKGEQKHKEEGEAAGSGAAAAGSSAGAAAGPAAMEGLEGAAAAEGGGAAAAATAAAAAEQGAGGGEAAAGAPADESPRLGLAGCADVIRSSCLLPFVARELAMASFTDMGGRTHYYTALLDLVLQLCRPGLVDLLRQPATPQAMAAAAAAGSSGAAGSAAAAAATAAAGEGTVAALFGSGLRTAARLYLNVLKPTAPGSVATGSVPVAHAAAAGSAAASTGAASSFGGAAAAGTAAAALLRPQDRAEVAAEKASREAEATQFMAHTILTVARYLERHAPAPAPAAAGAAGGAAGAHDGAAAAAGGSDAERAASGAGASTSGAGGAAAAGPEDARAAENAANAAYVAALKPLQVDAVPGLGRHHHYATNARGEPANPRPRAVRLAKEVASLESLLPLSAAGSVFVRVDEGCVQLWKALVAGPEDTPYGGGLFLFDLYFPPQYPGVPPQVHLMTTGGGRVRFNPNLYAEGKVCLSLLGTWQGDKGEQWNADVSTAVQVLISIQSLIMVPDPYFNEPGYEAQTQERGRAASREYSKNVRENNIRYAMLDMLRHPPAAFAEVVRAHFRLRRGPLLDQIKAWADETAAFDAAAAGRMTDMRRELEALIAATTATTAAAAGATTGAGGAQA</sequence>
<dbReference type="PANTHER" id="PTHR46116:SF39">
    <property type="entry name" value="BACULOVIRAL IAP REPEAT-CONTAINING PROTEIN 6"/>
    <property type="match status" value="1"/>
</dbReference>
<reference evidence="5" key="1">
    <citation type="journal article" date="2020" name="bioRxiv">
        <title>Comparative genomics of Chlamydomonas.</title>
        <authorList>
            <person name="Craig R.J."/>
            <person name="Hasan A.R."/>
            <person name="Ness R.W."/>
            <person name="Keightley P.D."/>
        </authorList>
    </citation>
    <scope>NUCLEOTIDE SEQUENCE</scope>
    <source>
        <strain evidence="5">SAG 7.73</strain>
    </source>
</reference>
<dbReference type="PROSITE" id="PS50127">
    <property type="entry name" value="UBC_2"/>
    <property type="match status" value="1"/>
</dbReference>
<gene>
    <name evidence="5" type="ORF">HXX76_014609</name>
</gene>
<protein>
    <recommendedName>
        <fullName evidence="4">UBC core domain-containing protein</fullName>
    </recommendedName>
</protein>
<accession>A0A835SPW4</accession>
<dbReference type="InterPro" id="IPR000608">
    <property type="entry name" value="UBC"/>
</dbReference>
<feature type="region of interest" description="Disordered" evidence="3">
    <location>
        <begin position="494"/>
        <end position="513"/>
    </location>
</feature>
<evidence type="ECO:0000256" key="3">
    <source>
        <dbReference type="SAM" id="MobiDB-lite"/>
    </source>
</evidence>
<dbReference type="Pfam" id="PF00179">
    <property type="entry name" value="UQ_con"/>
    <property type="match status" value="1"/>
</dbReference>
<feature type="compositionally biased region" description="Gly residues" evidence="3">
    <location>
        <begin position="112"/>
        <end position="128"/>
    </location>
</feature>
<dbReference type="InterPro" id="IPR016135">
    <property type="entry name" value="UBQ-conjugating_enzyme/RWD"/>
</dbReference>
<feature type="region of interest" description="Disordered" evidence="3">
    <location>
        <begin position="108"/>
        <end position="237"/>
    </location>
</feature>
<organism evidence="5 6">
    <name type="scientific">Chlamydomonas incerta</name>
    <dbReference type="NCBI Taxonomy" id="51695"/>
    <lineage>
        <taxon>Eukaryota</taxon>
        <taxon>Viridiplantae</taxon>
        <taxon>Chlorophyta</taxon>
        <taxon>core chlorophytes</taxon>
        <taxon>Chlorophyceae</taxon>
        <taxon>CS clade</taxon>
        <taxon>Chlamydomonadales</taxon>
        <taxon>Chlamydomonadaceae</taxon>
        <taxon>Chlamydomonas</taxon>
    </lineage>
</organism>
<feature type="compositionally biased region" description="Gly residues" evidence="3">
    <location>
        <begin position="521"/>
        <end position="544"/>
    </location>
</feature>